<dbReference type="EMBL" id="ABSU01000022">
    <property type="protein sequence ID" value="EFE31346.1"/>
    <property type="molecule type" value="Genomic_DNA"/>
</dbReference>
<protein>
    <submittedName>
        <fullName evidence="1">Uncharacterized protein</fullName>
    </submittedName>
</protein>
<name>D4AZX1_ARTBC</name>
<accession>D4AZX1</accession>
<comment type="caution">
    <text evidence="1">The sequence shown here is derived from an EMBL/GenBank/DDBJ whole genome shotgun (WGS) entry which is preliminary data.</text>
</comment>
<dbReference type="GeneID" id="9519310"/>
<dbReference type="Proteomes" id="UP000008866">
    <property type="component" value="Unassembled WGS sequence"/>
</dbReference>
<dbReference type="KEGG" id="abe:ARB_01741"/>
<dbReference type="RefSeq" id="XP_003011986.1">
    <property type="nucleotide sequence ID" value="XM_003011940.1"/>
</dbReference>
<keyword evidence="2" id="KW-1185">Reference proteome</keyword>
<dbReference type="HOGENOM" id="CLU_1906239_0_0_1"/>
<evidence type="ECO:0000313" key="1">
    <source>
        <dbReference type="EMBL" id="EFE31346.1"/>
    </source>
</evidence>
<proteinExistence type="predicted"/>
<reference evidence="2" key="1">
    <citation type="journal article" date="2011" name="Genome Biol.">
        <title>Comparative and functional genomics provide insights into the pathogenicity of dermatophytic fungi.</title>
        <authorList>
            <person name="Burmester A."/>
            <person name="Shelest E."/>
            <person name="Gloeckner G."/>
            <person name="Heddergott C."/>
            <person name="Schindler S."/>
            <person name="Staib P."/>
            <person name="Heidel A."/>
            <person name="Felder M."/>
            <person name="Petzold A."/>
            <person name="Szafranski K."/>
            <person name="Feuermann M."/>
            <person name="Pedruzzi I."/>
            <person name="Priebe S."/>
            <person name="Groth M."/>
            <person name="Winkler R."/>
            <person name="Li W."/>
            <person name="Kniemeyer O."/>
            <person name="Schroeckh V."/>
            <person name="Hertweck C."/>
            <person name="Hube B."/>
            <person name="White T.C."/>
            <person name="Platzer M."/>
            <person name="Guthke R."/>
            <person name="Heitman J."/>
            <person name="Woestemeyer J."/>
            <person name="Zipfel P.F."/>
            <person name="Monod M."/>
            <person name="Brakhage A.A."/>
        </authorList>
    </citation>
    <scope>NUCLEOTIDE SEQUENCE [LARGE SCALE GENOMIC DNA]</scope>
    <source>
        <strain evidence="2">ATCC MYA-4681 / CBS 112371</strain>
    </source>
</reference>
<evidence type="ECO:0000313" key="2">
    <source>
        <dbReference type="Proteomes" id="UP000008866"/>
    </source>
</evidence>
<organism evidence="1 2">
    <name type="scientific">Arthroderma benhamiae (strain ATCC MYA-4681 / CBS 112371)</name>
    <name type="common">Trichophyton mentagrophytes</name>
    <dbReference type="NCBI Taxonomy" id="663331"/>
    <lineage>
        <taxon>Eukaryota</taxon>
        <taxon>Fungi</taxon>
        <taxon>Dikarya</taxon>
        <taxon>Ascomycota</taxon>
        <taxon>Pezizomycotina</taxon>
        <taxon>Eurotiomycetes</taxon>
        <taxon>Eurotiomycetidae</taxon>
        <taxon>Onygenales</taxon>
        <taxon>Arthrodermataceae</taxon>
        <taxon>Trichophyton</taxon>
    </lineage>
</organism>
<gene>
    <name evidence="1" type="ORF">ARB_01741</name>
</gene>
<dbReference type="AlphaFoldDB" id="D4AZX1"/>
<sequence>MLVEVESGFLPVKIGFGVFLRVALHLQSFAVRKRNIYQEGKRNTYNQTARDRYGCPRAKSKVMEGRPGRHYSVSASCISIAVAAAAAAAANNDDDVVVDVVVEAEWMSFGRLRPSWEEKAAALRVLLMTKQSN</sequence>